<dbReference type="Pfam" id="PF01363">
    <property type="entry name" value="FYVE"/>
    <property type="match status" value="1"/>
</dbReference>
<dbReference type="InterPro" id="IPR013083">
    <property type="entry name" value="Znf_RING/FYVE/PHD"/>
</dbReference>
<dbReference type="Pfam" id="PF11464">
    <property type="entry name" value="Rbsn"/>
    <property type="match status" value="1"/>
</dbReference>
<reference evidence="7" key="1">
    <citation type="submission" date="2018-10" db="EMBL/GenBank/DDBJ databases">
        <title>Transcriptome assembly of Aceria tosichella (Wheat curl mite) Type 2.</title>
        <authorList>
            <person name="Scully E.D."/>
            <person name="Geib S.M."/>
            <person name="Palmer N.A."/>
            <person name="Gupta A.K."/>
            <person name="Sarath G."/>
            <person name="Tatineni S."/>
        </authorList>
    </citation>
    <scope>NUCLEOTIDE SEQUENCE</scope>
    <source>
        <strain evidence="7">LincolnNE</strain>
    </source>
</reference>
<evidence type="ECO:0000256" key="5">
    <source>
        <dbReference type="SAM" id="Coils"/>
    </source>
</evidence>
<evidence type="ECO:0000256" key="2">
    <source>
        <dbReference type="ARBA" id="ARBA00022771"/>
    </source>
</evidence>
<feature type="domain" description="FYVE-type" evidence="6">
    <location>
        <begin position="72"/>
        <end position="157"/>
    </location>
</feature>
<dbReference type="PANTHER" id="PTHR13510:SF44">
    <property type="entry name" value="RABENOSYN-5"/>
    <property type="match status" value="1"/>
</dbReference>
<dbReference type="SUPFAM" id="SSF140125">
    <property type="entry name" value="Rabenosyn-5 Rab-binding domain-like"/>
    <property type="match status" value="1"/>
</dbReference>
<dbReference type="GO" id="GO:0008270">
    <property type="term" value="F:zinc ion binding"/>
    <property type="evidence" value="ECO:0007669"/>
    <property type="project" value="UniProtKB-KW"/>
</dbReference>
<evidence type="ECO:0000256" key="3">
    <source>
        <dbReference type="ARBA" id="ARBA00022833"/>
    </source>
</evidence>
<evidence type="ECO:0000259" key="6">
    <source>
        <dbReference type="PROSITE" id="PS50178"/>
    </source>
</evidence>
<keyword evidence="2 4" id="KW-0863">Zinc-finger</keyword>
<evidence type="ECO:0000313" key="7">
    <source>
        <dbReference type="EMBL" id="MDE48009.1"/>
    </source>
</evidence>
<dbReference type="InterPro" id="IPR021565">
    <property type="entry name" value="Rbsn_Rab-bd"/>
</dbReference>
<name>A0A6G1SCB0_9ACAR</name>
<evidence type="ECO:0000256" key="1">
    <source>
        <dbReference type="ARBA" id="ARBA00022723"/>
    </source>
</evidence>
<dbReference type="PANTHER" id="PTHR13510">
    <property type="entry name" value="FYVE-FINGER-CONTAINING RAB5 EFFECTOR PROTEIN RABENOSYN-5-RELATED"/>
    <property type="match status" value="1"/>
</dbReference>
<dbReference type="SMART" id="SM00064">
    <property type="entry name" value="FYVE"/>
    <property type="match status" value="1"/>
</dbReference>
<dbReference type="PROSITE" id="PS50178">
    <property type="entry name" value="ZF_FYVE"/>
    <property type="match status" value="1"/>
</dbReference>
<proteinExistence type="predicted"/>
<keyword evidence="3" id="KW-0862">Zinc</keyword>
<sequence>MFYRGWIKSSKLKIIDTFGDGHQEAFEQKRRKHNDNICAETNKLVLRLDKLINPENSTTPDLDKSIVEWTLDDLVKLCPYCAKSFTFARRRHHCRVCGAILCGGCSKYLEYKAAYKLVKPAKLYTDPYDRIEDVLEKKSTEEMQNIRTCEDCKRLLDKRVQLIEDHYCQPTFLDIYESLRKSMIEADELMLSQASISSGQKETALELKTKIQEMRQEIAAKSSKIKKMADRDPNGKQAYLLGAISQSVVYWLQESISGKINRLPGKFQGTRQSGWVSEQLGAIDDDENPLLVQIKNLEEYIKQAKLADRYEEISILEANKRDLEIEYLIQQQISKNIE</sequence>
<gene>
    <name evidence="7" type="primary">ZFYVE20</name>
    <name evidence="7" type="ORF">g.5874</name>
</gene>
<accession>A0A6G1SCB0</accession>
<keyword evidence="1" id="KW-0479">Metal-binding</keyword>
<evidence type="ECO:0000256" key="4">
    <source>
        <dbReference type="PROSITE-ProRule" id="PRU00091"/>
    </source>
</evidence>
<protein>
    <submittedName>
        <fullName evidence="7">Rabenosyn-5</fullName>
    </submittedName>
</protein>
<dbReference type="InterPro" id="IPR000306">
    <property type="entry name" value="Znf_FYVE"/>
</dbReference>
<dbReference type="InterPro" id="IPR052727">
    <property type="entry name" value="Rab4/Rab5_effector"/>
</dbReference>
<dbReference type="Gene3D" id="3.30.40.10">
    <property type="entry name" value="Zinc/RING finger domain, C3HC4 (zinc finger)"/>
    <property type="match status" value="1"/>
</dbReference>
<dbReference type="EMBL" id="GGYP01003238">
    <property type="protein sequence ID" value="MDE48009.1"/>
    <property type="molecule type" value="Transcribed_RNA"/>
</dbReference>
<dbReference type="AlphaFoldDB" id="A0A6G1SCB0"/>
<dbReference type="InterPro" id="IPR011011">
    <property type="entry name" value="Znf_FYVE_PHD"/>
</dbReference>
<dbReference type="SUPFAM" id="SSF57903">
    <property type="entry name" value="FYVE/PHD zinc finger"/>
    <property type="match status" value="1"/>
</dbReference>
<dbReference type="InterPro" id="IPR036531">
    <property type="entry name" value="Rbsn_Rab-bd_sf"/>
</dbReference>
<feature type="coiled-coil region" evidence="5">
    <location>
        <begin position="204"/>
        <end position="231"/>
    </location>
</feature>
<dbReference type="InterPro" id="IPR017455">
    <property type="entry name" value="Znf_FYVE-rel"/>
</dbReference>
<dbReference type="Gene3D" id="4.10.860.20">
    <property type="entry name" value="Rabenosyn, Rab binding domain"/>
    <property type="match status" value="1"/>
</dbReference>
<organism evidence="7">
    <name type="scientific">Aceria tosichella</name>
    <name type="common">wheat curl mite</name>
    <dbReference type="NCBI Taxonomy" id="561515"/>
    <lineage>
        <taxon>Eukaryota</taxon>
        <taxon>Metazoa</taxon>
        <taxon>Ecdysozoa</taxon>
        <taxon>Arthropoda</taxon>
        <taxon>Chelicerata</taxon>
        <taxon>Arachnida</taxon>
        <taxon>Acari</taxon>
        <taxon>Acariformes</taxon>
        <taxon>Trombidiformes</taxon>
        <taxon>Prostigmata</taxon>
        <taxon>Eupodina</taxon>
        <taxon>Eriophyoidea</taxon>
        <taxon>Eriophyidae</taxon>
        <taxon>Eriophyinae</taxon>
        <taxon>Aceriini</taxon>
        <taxon>Aceria</taxon>
    </lineage>
</organism>
<keyword evidence="5" id="KW-0175">Coiled coil</keyword>